<organism evidence="1 2">
    <name type="scientific">Alteromonas phage vB_AmeM_PT11-V22</name>
    <dbReference type="NCBI Taxonomy" id="2704031"/>
    <lineage>
        <taxon>Viruses</taxon>
        <taxon>Duplodnaviria</taxon>
        <taxon>Heunggongvirae</taxon>
        <taxon>Uroviricota</taxon>
        <taxon>Caudoviricetes</taxon>
        <taxon>Myoalterovirus</taxon>
        <taxon>Myoalterovirus PT11V22</taxon>
    </lineage>
</organism>
<dbReference type="RefSeq" id="YP_009855797.1">
    <property type="nucleotide sequence ID" value="NC_048847.1"/>
</dbReference>
<name>A0A6C0R2R2_9CAUD</name>
<dbReference type="GeneID" id="55626537"/>
<dbReference type="EMBL" id="MN877442">
    <property type="protein sequence ID" value="QHZ59844.1"/>
    <property type="molecule type" value="Genomic_DNA"/>
</dbReference>
<dbReference type="Proteomes" id="UP000479357">
    <property type="component" value="Segment"/>
</dbReference>
<sequence length="97" mass="11361">MSTVERNKGTLREVTALQLLNLGLDLNDLYNTGYMRLNDKYYSVEYEVESEEDCSYFVEIEKCPYSTSDTYYFHTMHYNGGGSLEEILEDSLREEVE</sequence>
<reference evidence="1 2" key="1">
    <citation type="submission" date="2019-12" db="EMBL/GenBank/DDBJ databases">
        <title>Alteromonas phage V22 represents a new genus of marine bacteriophages that requires a novel tail fiber chaperone for host recognition.</title>
        <authorList>
            <person name="Gonzalez-Serrano R."/>
            <person name="Dunne M."/>
            <person name="Rosselli R."/>
            <person name="Martin-Cuadrado A.-B."/>
            <person name="Grosboillot V."/>
            <person name="Zinsli L."/>
            <person name="Roda-Garcia J.J."/>
            <person name="Loessner M.J."/>
            <person name="Rodriguez-Valera F."/>
        </authorList>
    </citation>
    <scope>NUCLEOTIDE SEQUENCE [LARGE SCALE GENOMIC DNA]</scope>
</reference>
<accession>A0A6C0R2R2</accession>
<evidence type="ECO:0000313" key="1">
    <source>
        <dbReference type="EMBL" id="QHZ59844.1"/>
    </source>
</evidence>
<dbReference type="KEGG" id="vg:55626537"/>
<proteinExistence type="predicted"/>
<keyword evidence="2" id="KW-1185">Reference proteome</keyword>
<protein>
    <submittedName>
        <fullName evidence="1">Uncharacterized protein</fullName>
    </submittedName>
</protein>
<evidence type="ECO:0000313" key="2">
    <source>
        <dbReference type="Proteomes" id="UP000479357"/>
    </source>
</evidence>